<comment type="caution">
    <text evidence="1">The sequence shown here is derived from an EMBL/GenBank/DDBJ whole genome shotgun (WGS) entry which is preliminary data.</text>
</comment>
<dbReference type="AlphaFoldDB" id="A0A074LTF3"/>
<reference evidence="1 2" key="1">
    <citation type="journal article" date="2013" name="Int. J. Syst. Evol. Microbiol.">
        <title>Tumebacillus flagellatus sp. nov., an alpha-amylase/pullulanase-producing bacterium isolated from cassava wastewater.</title>
        <authorList>
            <person name="Wang Q."/>
            <person name="Xie N."/>
            <person name="Qin Y."/>
            <person name="Shen N."/>
            <person name="Zhu J."/>
            <person name="Mi H."/>
            <person name="Huang R."/>
        </authorList>
    </citation>
    <scope>NUCLEOTIDE SEQUENCE [LARGE SCALE GENOMIC DNA]</scope>
    <source>
        <strain evidence="1 2">GST4</strain>
    </source>
</reference>
<dbReference type="EMBL" id="JMIR01000008">
    <property type="protein sequence ID" value="KEO83830.1"/>
    <property type="molecule type" value="Genomic_DNA"/>
</dbReference>
<proteinExistence type="predicted"/>
<gene>
    <name evidence="1" type="ORF">EL26_07895</name>
</gene>
<dbReference type="STRING" id="1157490.EL26_07895"/>
<keyword evidence="2" id="KW-1185">Reference proteome</keyword>
<dbReference type="eggNOG" id="ENOG502ZPAW">
    <property type="taxonomic scope" value="Bacteria"/>
</dbReference>
<protein>
    <submittedName>
        <fullName evidence="1">Uncharacterized protein</fullName>
    </submittedName>
</protein>
<accession>A0A074LTF3</accession>
<dbReference type="Proteomes" id="UP000027931">
    <property type="component" value="Unassembled WGS sequence"/>
</dbReference>
<name>A0A074LTF3_9BACL</name>
<evidence type="ECO:0000313" key="2">
    <source>
        <dbReference type="Proteomes" id="UP000027931"/>
    </source>
</evidence>
<dbReference type="OrthoDB" id="2381960at2"/>
<sequence length="85" mass="9835">MASILVSAIAILGAFLVFIYAYSFMQFMLTITKCPDCGRIMQRVVYTELAGEQKKRVVTECNFCTSKRIRKHNEIPQHRKDTLYP</sequence>
<organism evidence="1 2">
    <name type="scientific">Tumebacillus flagellatus</name>
    <dbReference type="NCBI Taxonomy" id="1157490"/>
    <lineage>
        <taxon>Bacteria</taxon>
        <taxon>Bacillati</taxon>
        <taxon>Bacillota</taxon>
        <taxon>Bacilli</taxon>
        <taxon>Bacillales</taxon>
        <taxon>Alicyclobacillaceae</taxon>
        <taxon>Tumebacillus</taxon>
    </lineage>
</organism>
<evidence type="ECO:0000313" key="1">
    <source>
        <dbReference type="EMBL" id="KEO83830.1"/>
    </source>
</evidence>
<dbReference type="RefSeq" id="WP_038086249.1">
    <property type="nucleotide sequence ID" value="NZ_JMIR01000008.1"/>
</dbReference>